<dbReference type="Proteomes" id="UP000533598">
    <property type="component" value="Unassembled WGS sequence"/>
</dbReference>
<dbReference type="GO" id="GO:0015074">
    <property type="term" value="P:DNA integration"/>
    <property type="evidence" value="ECO:0007669"/>
    <property type="project" value="InterPro"/>
</dbReference>
<evidence type="ECO:0000256" key="2">
    <source>
        <dbReference type="ARBA" id="ARBA00023172"/>
    </source>
</evidence>
<dbReference type="InterPro" id="IPR052925">
    <property type="entry name" value="Phage_Integrase-like_Recomb"/>
</dbReference>
<dbReference type="GO" id="GO:0003677">
    <property type="term" value="F:DNA binding"/>
    <property type="evidence" value="ECO:0007669"/>
    <property type="project" value="UniProtKB-UniRule"/>
</dbReference>
<dbReference type="InterPro" id="IPR002104">
    <property type="entry name" value="Integrase_catalytic"/>
</dbReference>
<dbReference type="CDD" id="cd00799">
    <property type="entry name" value="INT_Cre_C"/>
    <property type="match status" value="1"/>
</dbReference>
<dbReference type="InterPro" id="IPR044068">
    <property type="entry name" value="CB"/>
</dbReference>
<gene>
    <name evidence="7" type="ORF">HNR67_005463</name>
</gene>
<name>A0A7W7CDT8_9PSEU</name>
<proteinExistence type="predicted"/>
<keyword evidence="1 3" id="KW-0238">DNA-binding</keyword>
<feature type="compositionally biased region" description="Low complexity" evidence="4">
    <location>
        <begin position="285"/>
        <end position="318"/>
    </location>
</feature>
<evidence type="ECO:0000259" key="5">
    <source>
        <dbReference type="PROSITE" id="PS51898"/>
    </source>
</evidence>
<protein>
    <submittedName>
        <fullName evidence="7">Integrase</fullName>
    </submittedName>
</protein>
<accession>A0A7W7CDT8</accession>
<dbReference type="SUPFAM" id="SSF56349">
    <property type="entry name" value="DNA breaking-rejoining enzymes"/>
    <property type="match status" value="2"/>
</dbReference>
<dbReference type="PROSITE" id="PS51898">
    <property type="entry name" value="TYR_RECOMBINASE"/>
    <property type="match status" value="1"/>
</dbReference>
<organism evidence="7 8">
    <name type="scientific">Crossiella cryophila</name>
    <dbReference type="NCBI Taxonomy" id="43355"/>
    <lineage>
        <taxon>Bacteria</taxon>
        <taxon>Bacillati</taxon>
        <taxon>Actinomycetota</taxon>
        <taxon>Actinomycetes</taxon>
        <taxon>Pseudonocardiales</taxon>
        <taxon>Pseudonocardiaceae</taxon>
        <taxon>Crossiella</taxon>
    </lineage>
</organism>
<dbReference type="PANTHER" id="PTHR34605">
    <property type="entry name" value="PHAGE_INTEGRASE DOMAIN-CONTAINING PROTEIN"/>
    <property type="match status" value="1"/>
</dbReference>
<evidence type="ECO:0000256" key="4">
    <source>
        <dbReference type="SAM" id="MobiDB-lite"/>
    </source>
</evidence>
<evidence type="ECO:0000256" key="1">
    <source>
        <dbReference type="ARBA" id="ARBA00023125"/>
    </source>
</evidence>
<dbReference type="Pfam" id="PF00589">
    <property type="entry name" value="Phage_integrase"/>
    <property type="match status" value="1"/>
</dbReference>
<dbReference type="InterPro" id="IPR010998">
    <property type="entry name" value="Integrase_recombinase_N"/>
</dbReference>
<dbReference type="AlphaFoldDB" id="A0A7W7CDT8"/>
<keyword evidence="2" id="KW-0233">DNA recombination</keyword>
<feature type="domain" description="Core-binding (CB)" evidence="6">
    <location>
        <begin position="45"/>
        <end position="132"/>
    </location>
</feature>
<keyword evidence="8" id="KW-1185">Reference proteome</keyword>
<dbReference type="InterPro" id="IPR013762">
    <property type="entry name" value="Integrase-like_cat_sf"/>
</dbReference>
<evidence type="ECO:0000313" key="8">
    <source>
        <dbReference type="Proteomes" id="UP000533598"/>
    </source>
</evidence>
<reference evidence="7 8" key="1">
    <citation type="submission" date="2020-08" db="EMBL/GenBank/DDBJ databases">
        <title>Sequencing the genomes of 1000 actinobacteria strains.</title>
        <authorList>
            <person name="Klenk H.-P."/>
        </authorList>
    </citation>
    <scope>NUCLEOTIDE SEQUENCE [LARGE SCALE GENOMIC DNA]</scope>
    <source>
        <strain evidence="7 8">DSM 44230</strain>
    </source>
</reference>
<evidence type="ECO:0000259" key="6">
    <source>
        <dbReference type="PROSITE" id="PS51900"/>
    </source>
</evidence>
<dbReference type="RefSeq" id="WP_185005105.1">
    <property type="nucleotide sequence ID" value="NZ_BAAAUI010000001.1"/>
</dbReference>
<comment type="caution">
    <text evidence="7">The sequence shown here is derived from an EMBL/GenBank/DDBJ whole genome shotgun (WGS) entry which is preliminary data.</text>
</comment>
<dbReference type="GO" id="GO:0006310">
    <property type="term" value="P:DNA recombination"/>
    <property type="evidence" value="ECO:0007669"/>
    <property type="project" value="UniProtKB-KW"/>
</dbReference>
<sequence length="455" mass="48350">MEHPGAASQVVDRLPQLVRARLDQGPRSVLVDTQQLLAVRARFDAEQSESLARYLEASQSPNTLRAYRSDWLAWSAWCAAEGRQALPADPLDVAVYLAAAADTRKPTGAPAFSPATLERKSAAIAAVHAANGLPSPTRSDVVRLTLRGIRRTRRTQPTRKRPVLLHTLEELLAGLPNPGWPTEPARRRDQLLLLVGFAGALRRSELAALTLDDVTVDTDLTTGEPLLLVHLASTKTDPTGIHEQRVALPRGQRPHTCPVCAFANWVALLEVNAANGSTALQHHLTPQSPTAAQPAAPQTSTATQPAAPQTSAAAQSAAPQPPTAAQPAGPQSSAASRSPSTTVHTCHAYQGTHLANGSAHPLFPAITKHGHLGTTPISGRAVAELVKRYAARAGLDPALFSGHSLRAGFATQAALGGASDREIMRQGRWSNPRTVHRYIRTANPLEDNAVTKLGL</sequence>
<dbReference type="SUPFAM" id="SSF47823">
    <property type="entry name" value="lambda integrase-like, N-terminal domain"/>
    <property type="match status" value="1"/>
</dbReference>
<feature type="compositionally biased region" description="Low complexity" evidence="4">
    <location>
        <begin position="325"/>
        <end position="342"/>
    </location>
</feature>
<dbReference type="PROSITE" id="PS51900">
    <property type="entry name" value="CB"/>
    <property type="match status" value="1"/>
</dbReference>
<dbReference type="PANTHER" id="PTHR34605:SF3">
    <property type="entry name" value="P CELL-TYPE AGGLUTINATION PROTEIN MAP4-LIKE-RELATED"/>
    <property type="match status" value="1"/>
</dbReference>
<dbReference type="Gene3D" id="1.10.443.10">
    <property type="entry name" value="Intergrase catalytic core"/>
    <property type="match status" value="1"/>
</dbReference>
<dbReference type="EMBL" id="JACHMH010000001">
    <property type="protein sequence ID" value="MBB4679345.1"/>
    <property type="molecule type" value="Genomic_DNA"/>
</dbReference>
<evidence type="ECO:0000313" key="7">
    <source>
        <dbReference type="EMBL" id="MBB4679345.1"/>
    </source>
</evidence>
<dbReference type="Gene3D" id="1.10.150.130">
    <property type="match status" value="1"/>
</dbReference>
<feature type="region of interest" description="Disordered" evidence="4">
    <location>
        <begin position="282"/>
        <end position="344"/>
    </location>
</feature>
<feature type="domain" description="Tyr recombinase" evidence="5">
    <location>
        <begin position="158"/>
        <end position="452"/>
    </location>
</feature>
<dbReference type="InterPro" id="IPR011010">
    <property type="entry name" value="DNA_brk_join_enz"/>
</dbReference>
<evidence type="ECO:0000256" key="3">
    <source>
        <dbReference type="PROSITE-ProRule" id="PRU01248"/>
    </source>
</evidence>